<reference evidence="4 5" key="1">
    <citation type="submission" date="2023-11" db="EMBL/GenBank/DDBJ databases">
        <title>MicrobeMod: A computational toolkit for identifying prokaryotic methylation and restriction-modification with nanopore sequencing.</title>
        <authorList>
            <person name="Crits-Christoph A."/>
            <person name="Kang S.C."/>
            <person name="Lee H."/>
            <person name="Ostrov N."/>
        </authorList>
    </citation>
    <scope>NUCLEOTIDE SEQUENCE [LARGE SCALE GENOMIC DNA]</scope>
    <source>
        <strain evidence="4 5">ATCC 49870</strain>
    </source>
</reference>
<sequence length="264" mass="27840">MAEQTESSWTESRFRQRLVGASVVVALAVLLLPLWLDGSGIDSLRVQSAPEKPKVEGAERIEVPQPPGETGEPLQNPPSSLFPNQTPIEAREQSESGAAAIESDASPSEESEIEAAAALEEMAEDDDPSAAAREPEAAAGSDRQVESEPKPAESKTPAADDPSGDVESAAQEAEPASPAGSLPESSASGEYVVQLGSFSDERNARALAKSVESSGFDVSVTPLFSQQGTVWRVRVGPYATRDLAGEATERLRQRIGRDGLVMTK</sequence>
<dbReference type="InterPro" id="IPR036680">
    <property type="entry name" value="SPOR-like_sf"/>
</dbReference>
<dbReference type="PANTHER" id="PTHR38687">
    <property type="entry name" value="CELL DIVISION PROTEIN DEDD-RELATED"/>
    <property type="match status" value="1"/>
</dbReference>
<dbReference type="Gene3D" id="3.30.70.1070">
    <property type="entry name" value="Sporulation related repeat"/>
    <property type="match status" value="1"/>
</dbReference>
<keyword evidence="2" id="KW-0472">Membrane</keyword>
<feature type="region of interest" description="Disordered" evidence="1">
    <location>
        <begin position="47"/>
        <end position="188"/>
    </location>
</feature>
<organism evidence="4 5">
    <name type="scientific">Guyparkeria halophila</name>
    <dbReference type="NCBI Taxonomy" id="47960"/>
    <lineage>
        <taxon>Bacteria</taxon>
        <taxon>Pseudomonadati</taxon>
        <taxon>Pseudomonadota</taxon>
        <taxon>Gammaproteobacteria</taxon>
        <taxon>Chromatiales</taxon>
        <taxon>Thioalkalibacteraceae</taxon>
        <taxon>Guyparkeria</taxon>
    </lineage>
</organism>
<accession>A0ABZ0YT21</accession>
<dbReference type="EMBL" id="CP140153">
    <property type="protein sequence ID" value="WQH15315.1"/>
    <property type="molecule type" value="Genomic_DNA"/>
</dbReference>
<keyword evidence="2" id="KW-1133">Transmembrane helix</keyword>
<dbReference type="Pfam" id="PF05036">
    <property type="entry name" value="SPOR"/>
    <property type="match status" value="1"/>
</dbReference>
<dbReference type="InterPro" id="IPR052521">
    <property type="entry name" value="Cell_div_SPOR-domain"/>
</dbReference>
<dbReference type="SUPFAM" id="SSF110997">
    <property type="entry name" value="Sporulation related repeat"/>
    <property type="match status" value="1"/>
</dbReference>
<protein>
    <submittedName>
        <fullName evidence="4">SPOR domain-containing protein</fullName>
    </submittedName>
</protein>
<dbReference type="RefSeq" id="WP_322520346.1">
    <property type="nucleotide sequence ID" value="NZ_CP140153.1"/>
</dbReference>
<proteinExistence type="predicted"/>
<dbReference type="PROSITE" id="PS51724">
    <property type="entry name" value="SPOR"/>
    <property type="match status" value="1"/>
</dbReference>
<feature type="compositionally biased region" description="Basic and acidic residues" evidence="1">
    <location>
        <begin position="51"/>
        <end position="62"/>
    </location>
</feature>
<feature type="transmembrane region" description="Helical" evidence="2">
    <location>
        <begin position="18"/>
        <end position="36"/>
    </location>
</feature>
<dbReference type="PANTHER" id="PTHR38687:SF1">
    <property type="entry name" value="CELL DIVISION PROTEIN DEDD"/>
    <property type="match status" value="1"/>
</dbReference>
<dbReference type="InterPro" id="IPR007730">
    <property type="entry name" value="SPOR-like_dom"/>
</dbReference>
<evidence type="ECO:0000256" key="2">
    <source>
        <dbReference type="SAM" id="Phobius"/>
    </source>
</evidence>
<evidence type="ECO:0000256" key="1">
    <source>
        <dbReference type="SAM" id="MobiDB-lite"/>
    </source>
</evidence>
<feature type="compositionally biased region" description="Polar residues" evidence="1">
    <location>
        <begin position="77"/>
        <end position="87"/>
    </location>
</feature>
<dbReference type="Proteomes" id="UP001327459">
    <property type="component" value="Chromosome"/>
</dbReference>
<evidence type="ECO:0000259" key="3">
    <source>
        <dbReference type="PROSITE" id="PS51724"/>
    </source>
</evidence>
<name>A0ABZ0YT21_9GAMM</name>
<evidence type="ECO:0000313" key="5">
    <source>
        <dbReference type="Proteomes" id="UP001327459"/>
    </source>
</evidence>
<feature type="compositionally biased region" description="Basic and acidic residues" evidence="1">
    <location>
        <begin position="143"/>
        <end position="153"/>
    </location>
</feature>
<keyword evidence="2" id="KW-0812">Transmembrane</keyword>
<evidence type="ECO:0000313" key="4">
    <source>
        <dbReference type="EMBL" id="WQH15315.1"/>
    </source>
</evidence>
<keyword evidence="5" id="KW-1185">Reference proteome</keyword>
<feature type="compositionally biased region" description="Low complexity" evidence="1">
    <location>
        <begin position="167"/>
        <end position="179"/>
    </location>
</feature>
<gene>
    <name evidence="4" type="ORF">SR882_05955</name>
</gene>
<feature type="domain" description="SPOR" evidence="3">
    <location>
        <begin position="185"/>
        <end position="264"/>
    </location>
</feature>